<dbReference type="SUPFAM" id="SSF52540">
    <property type="entry name" value="P-loop containing nucleoside triphosphate hydrolases"/>
    <property type="match status" value="1"/>
</dbReference>
<reference evidence="6" key="1">
    <citation type="submission" date="2018-02" db="EMBL/GenBank/DDBJ databases">
        <authorList>
            <person name="Hausmann B."/>
        </authorList>
    </citation>
    <scope>NUCLEOTIDE SEQUENCE [LARGE SCALE GENOMIC DNA]</scope>
    <source>
        <strain evidence="6">Peat soil MAG SbA1</strain>
    </source>
</reference>
<dbReference type="InterPro" id="IPR003439">
    <property type="entry name" value="ABC_transporter-like_ATP-bd"/>
</dbReference>
<feature type="domain" description="ABC transporter" evidence="4">
    <location>
        <begin position="2"/>
        <end position="232"/>
    </location>
</feature>
<dbReference type="Pfam" id="PF00005">
    <property type="entry name" value="ABC_tran"/>
    <property type="match status" value="1"/>
</dbReference>
<dbReference type="OrthoDB" id="9804819at2"/>
<accession>A0A2U3KPP4</accession>
<dbReference type="GO" id="GO:0005524">
    <property type="term" value="F:ATP binding"/>
    <property type="evidence" value="ECO:0007669"/>
    <property type="project" value="UniProtKB-KW"/>
</dbReference>
<evidence type="ECO:0000313" key="6">
    <source>
        <dbReference type="Proteomes" id="UP000238701"/>
    </source>
</evidence>
<dbReference type="PANTHER" id="PTHR42939:SF1">
    <property type="entry name" value="ABC TRANSPORTER ATP-BINDING PROTEIN ALBC-RELATED"/>
    <property type="match status" value="1"/>
</dbReference>
<dbReference type="InterPro" id="IPR051782">
    <property type="entry name" value="ABC_Transporter_VariousFunc"/>
</dbReference>
<organism evidence="5 6">
    <name type="scientific">Candidatus Sulfotelmatobacter kueseliae</name>
    <dbReference type="NCBI Taxonomy" id="2042962"/>
    <lineage>
        <taxon>Bacteria</taxon>
        <taxon>Pseudomonadati</taxon>
        <taxon>Acidobacteriota</taxon>
        <taxon>Terriglobia</taxon>
        <taxon>Terriglobales</taxon>
        <taxon>Candidatus Korobacteraceae</taxon>
        <taxon>Candidatus Sulfotelmatobacter</taxon>
    </lineage>
</organism>
<evidence type="ECO:0000313" key="5">
    <source>
        <dbReference type="EMBL" id="SPF41615.1"/>
    </source>
</evidence>
<dbReference type="Proteomes" id="UP000238701">
    <property type="component" value="Unassembled WGS sequence"/>
</dbReference>
<evidence type="ECO:0000256" key="2">
    <source>
        <dbReference type="ARBA" id="ARBA00022741"/>
    </source>
</evidence>
<gene>
    <name evidence="5" type="ORF">SBA1_370003</name>
</gene>
<name>A0A2U3KPP4_9BACT</name>
<dbReference type="PROSITE" id="PS00211">
    <property type="entry name" value="ABC_TRANSPORTER_1"/>
    <property type="match status" value="1"/>
</dbReference>
<dbReference type="InterPro" id="IPR017871">
    <property type="entry name" value="ABC_transporter-like_CS"/>
</dbReference>
<keyword evidence="2" id="KW-0547">Nucleotide-binding</keyword>
<evidence type="ECO:0000259" key="4">
    <source>
        <dbReference type="PROSITE" id="PS50893"/>
    </source>
</evidence>
<dbReference type="PANTHER" id="PTHR42939">
    <property type="entry name" value="ABC TRANSPORTER ATP-BINDING PROTEIN ALBC-RELATED"/>
    <property type="match status" value="1"/>
</dbReference>
<dbReference type="PROSITE" id="PS50893">
    <property type="entry name" value="ABC_TRANSPORTER_2"/>
    <property type="match status" value="1"/>
</dbReference>
<dbReference type="AlphaFoldDB" id="A0A2U3KPP4"/>
<dbReference type="Gene3D" id="3.40.50.300">
    <property type="entry name" value="P-loop containing nucleotide triphosphate hydrolases"/>
    <property type="match status" value="1"/>
</dbReference>
<evidence type="ECO:0000256" key="3">
    <source>
        <dbReference type="ARBA" id="ARBA00022840"/>
    </source>
</evidence>
<keyword evidence="3" id="KW-0067">ATP-binding</keyword>
<keyword evidence="1" id="KW-0813">Transport</keyword>
<dbReference type="CDD" id="cd03230">
    <property type="entry name" value="ABC_DR_subfamily_A"/>
    <property type="match status" value="1"/>
</dbReference>
<sequence>MLEAVGLTKRYSGIPAVQNVSFQIRRGQILGYLGPNGSGKSTTVKMLTGLIGASSGEILFDGEKVRAGDQSFSRQLGYVPEEPHLYSHLTGAEYLRLVGRLRSIPRQPLEQKIDAFIDLFSLGDARYELLLNYSKGMRQKILLSAALLHNPEVLILDEPFSGLDVGAALILRNLLKALAREGKVILYSSHVLEVVEKVCSEVVILHKGRIVAYDTIERLRELKASPSLESVFAQLAVPEDTSAIAERAIAVMKVQ</sequence>
<dbReference type="SMART" id="SM00382">
    <property type="entry name" value="AAA"/>
    <property type="match status" value="1"/>
</dbReference>
<dbReference type="GO" id="GO:0016887">
    <property type="term" value="F:ATP hydrolysis activity"/>
    <property type="evidence" value="ECO:0007669"/>
    <property type="project" value="InterPro"/>
</dbReference>
<protein>
    <submittedName>
        <fullName evidence="5">ABC transporter related</fullName>
    </submittedName>
</protein>
<dbReference type="InterPro" id="IPR003593">
    <property type="entry name" value="AAA+_ATPase"/>
</dbReference>
<evidence type="ECO:0000256" key="1">
    <source>
        <dbReference type="ARBA" id="ARBA00022448"/>
    </source>
</evidence>
<proteinExistence type="predicted"/>
<dbReference type="InterPro" id="IPR027417">
    <property type="entry name" value="P-loop_NTPase"/>
</dbReference>
<dbReference type="EMBL" id="OMOD01000130">
    <property type="protein sequence ID" value="SPF41615.1"/>
    <property type="molecule type" value="Genomic_DNA"/>
</dbReference>